<feature type="transmembrane region" description="Helical" evidence="1">
    <location>
        <begin position="74"/>
        <end position="91"/>
    </location>
</feature>
<reference evidence="2" key="1">
    <citation type="submission" date="2023-03" db="EMBL/GenBank/DDBJ databases">
        <title>Classification of Bisgaard taxon 6 and taxon 10 as Exercitatus varius gen. nov., spec. nov.</title>
        <authorList>
            <person name="Christensen H."/>
        </authorList>
    </citation>
    <scope>NUCLEOTIDE SEQUENCE</scope>
    <source>
        <strain evidence="2">86116</strain>
    </source>
</reference>
<feature type="transmembrane region" description="Helical" evidence="1">
    <location>
        <begin position="97"/>
        <end position="113"/>
    </location>
</feature>
<feature type="transmembrane region" description="Helical" evidence="1">
    <location>
        <begin position="150"/>
        <end position="168"/>
    </location>
</feature>
<feature type="transmembrane region" description="Helical" evidence="1">
    <location>
        <begin position="233"/>
        <end position="252"/>
    </location>
</feature>
<organism evidence="2 3">
    <name type="scientific">Exercitatus varius</name>
    <dbReference type="NCBI Taxonomy" id="67857"/>
    <lineage>
        <taxon>Bacteria</taxon>
        <taxon>Pseudomonadati</taxon>
        <taxon>Pseudomonadota</taxon>
        <taxon>Gammaproteobacteria</taxon>
        <taxon>Pasteurellales</taxon>
        <taxon>Pasteurellaceae</taxon>
        <taxon>Exercitatus</taxon>
    </lineage>
</organism>
<feature type="transmembrane region" description="Helical" evidence="1">
    <location>
        <begin position="118"/>
        <end position="138"/>
    </location>
</feature>
<keyword evidence="1" id="KW-1133">Transmembrane helix</keyword>
<evidence type="ECO:0000313" key="3">
    <source>
        <dbReference type="Proteomes" id="UP001214976"/>
    </source>
</evidence>
<sequence>MSEEKTSPFLTALWSALPIILLFLLDYYGFMISKQTYPVSQFGAGLFVTEILALIVFIKGQICNGQRARLIKANRYLGAFWLVWLALSCWMLQGENLLPVGVAVLGLMVSLIIRFRQFLTVGIWLSALGIIAYLGYLLSLDSPDWLRYNPVAQALTGVILLNILLVVSSNRLQGFMALLPFAMAILLAVNLIFTLTALDTELNAYPVLFYFLLHLVMMGIVALHVLRKIKFEYNALMIMLFIAASLPIWTIFFTL</sequence>
<comment type="caution">
    <text evidence="2">The sequence shown here is derived from an EMBL/GenBank/DDBJ whole genome shotgun (WGS) entry which is preliminary data.</text>
</comment>
<evidence type="ECO:0000313" key="2">
    <source>
        <dbReference type="EMBL" id="MDG2949349.1"/>
    </source>
</evidence>
<feature type="transmembrane region" description="Helical" evidence="1">
    <location>
        <begin position="12"/>
        <end position="30"/>
    </location>
</feature>
<evidence type="ECO:0000256" key="1">
    <source>
        <dbReference type="SAM" id="Phobius"/>
    </source>
</evidence>
<protein>
    <recommendedName>
        <fullName evidence="4">NADH dehydrogenase subunit 2</fullName>
    </recommendedName>
</protein>
<gene>
    <name evidence="2" type="ORF">P7M15_02245</name>
</gene>
<dbReference type="EMBL" id="JARQTW010000002">
    <property type="protein sequence ID" value="MDG2949349.1"/>
    <property type="molecule type" value="Genomic_DNA"/>
</dbReference>
<feature type="transmembrane region" description="Helical" evidence="1">
    <location>
        <begin position="207"/>
        <end position="226"/>
    </location>
</feature>
<dbReference type="Proteomes" id="UP001214976">
    <property type="component" value="Unassembled WGS sequence"/>
</dbReference>
<dbReference type="RefSeq" id="WP_317476606.1">
    <property type="nucleotide sequence ID" value="NZ_JARQTW010000002.1"/>
</dbReference>
<keyword evidence="1" id="KW-0472">Membrane</keyword>
<feature type="transmembrane region" description="Helical" evidence="1">
    <location>
        <begin position="42"/>
        <end position="62"/>
    </location>
</feature>
<keyword evidence="1" id="KW-0812">Transmembrane</keyword>
<feature type="transmembrane region" description="Helical" evidence="1">
    <location>
        <begin position="175"/>
        <end position="195"/>
    </location>
</feature>
<name>A0AAW6Q725_9PAST</name>
<dbReference type="AlphaFoldDB" id="A0AAW6Q725"/>
<evidence type="ECO:0008006" key="4">
    <source>
        <dbReference type="Google" id="ProtNLM"/>
    </source>
</evidence>
<proteinExistence type="predicted"/>
<accession>A0AAW6Q725</accession>